<dbReference type="PRINTS" id="PR00625">
    <property type="entry name" value="JDOMAIN"/>
</dbReference>
<dbReference type="eggNOG" id="KOG0712">
    <property type="taxonomic scope" value="Eukaryota"/>
</dbReference>
<evidence type="ECO:0000256" key="3">
    <source>
        <dbReference type="ARBA" id="ARBA00022771"/>
    </source>
</evidence>
<evidence type="ECO:0000259" key="7">
    <source>
        <dbReference type="PROSITE" id="PS50076"/>
    </source>
</evidence>
<dbReference type="Pfam" id="PF01556">
    <property type="entry name" value="DnaJ_C"/>
    <property type="match status" value="1"/>
</dbReference>
<feature type="domain" description="CR-type" evidence="8">
    <location>
        <begin position="123"/>
        <end position="204"/>
    </location>
</feature>
<dbReference type="SMART" id="SM00271">
    <property type="entry name" value="DnaJ"/>
    <property type="match status" value="1"/>
</dbReference>
<evidence type="ECO:0000256" key="1">
    <source>
        <dbReference type="ARBA" id="ARBA00022723"/>
    </source>
</evidence>
<dbReference type="VEuPathDB" id="VectorBase:MDOA011570"/>
<dbReference type="STRING" id="7370.T1PGM4"/>
<feature type="domain" description="J" evidence="7">
    <location>
        <begin position="5"/>
        <end position="67"/>
    </location>
</feature>
<dbReference type="InterPro" id="IPR018253">
    <property type="entry name" value="DnaJ_domain_CS"/>
</dbReference>
<organism evidence="9">
    <name type="scientific">Musca domestica</name>
    <name type="common">House fly</name>
    <dbReference type="NCBI Taxonomy" id="7370"/>
    <lineage>
        <taxon>Eukaryota</taxon>
        <taxon>Metazoa</taxon>
        <taxon>Ecdysozoa</taxon>
        <taxon>Arthropoda</taxon>
        <taxon>Hexapoda</taxon>
        <taxon>Insecta</taxon>
        <taxon>Pterygota</taxon>
        <taxon>Neoptera</taxon>
        <taxon>Endopterygota</taxon>
        <taxon>Diptera</taxon>
        <taxon>Brachycera</taxon>
        <taxon>Muscomorpha</taxon>
        <taxon>Muscoidea</taxon>
        <taxon>Muscidae</taxon>
        <taxon>Musca</taxon>
    </lineage>
</organism>
<dbReference type="KEGG" id="mde:101899741"/>
<dbReference type="FunFam" id="2.60.260.20:FF:000003">
    <property type="entry name" value="DnaJ subfamily A member 2"/>
    <property type="match status" value="1"/>
</dbReference>
<evidence type="ECO:0000259" key="8">
    <source>
        <dbReference type="PROSITE" id="PS51188"/>
    </source>
</evidence>
<keyword evidence="1 5" id="KW-0479">Metal-binding</keyword>
<keyword evidence="3 5" id="KW-0863">Zinc-finger</keyword>
<keyword evidence="4 5" id="KW-0862">Zinc</keyword>
<dbReference type="Pfam" id="PF00226">
    <property type="entry name" value="DnaJ"/>
    <property type="match status" value="1"/>
</dbReference>
<evidence type="ECO:0000256" key="2">
    <source>
        <dbReference type="ARBA" id="ARBA00022737"/>
    </source>
</evidence>
<name>T1PGM4_MUSDO</name>
<dbReference type="VEuPathDB" id="VectorBase:MDOMA2_007073"/>
<dbReference type="PROSITE" id="PS50076">
    <property type="entry name" value="DNAJ_2"/>
    <property type="match status" value="1"/>
</dbReference>
<feature type="region of interest" description="Disordered" evidence="6">
    <location>
        <begin position="368"/>
        <end position="401"/>
    </location>
</feature>
<dbReference type="OrthoDB" id="550424at2759"/>
<reference evidence="12" key="3">
    <citation type="submission" date="2025-04" db="UniProtKB">
        <authorList>
            <consortium name="RefSeq"/>
        </authorList>
    </citation>
    <scope>IDENTIFICATION</scope>
    <source>
        <strain evidence="12">Aabys</strain>
    </source>
</reference>
<dbReference type="Gene3D" id="1.10.287.110">
    <property type="entry name" value="DnaJ domain"/>
    <property type="match status" value="1"/>
</dbReference>
<dbReference type="SUPFAM" id="SSF57938">
    <property type="entry name" value="DnaJ/Hsp40 cysteine-rich domain"/>
    <property type="match status" value="1"/>
</dbReference>
<dbReference type="SUPFAM" id="SSF49493">
    <property type="entry name" value="HSP40/DnaJ peptide-binding domain"/>
    <property type="match status" value="2"/>
</dbReference>
<dbReference type="CDD" id="cd10719">
    <property type="entry name" value="DnaJ_zf"/>
    <property type="match status" value="1"/>
</dbReference>
<reference evidence="10" key="2">
    <citation type="submission" date="2021-01" db="UniProtKB">
        <authorList>
            <consortium name="EnsemblMetazoa"/>
        </authorList>
    </citation>
    <scope>IDENTIFICATION</scope>
    <source>
        <strain evidence="10">Aabys</strain>
    </source>
</reference>
<evidence type="ECO:0000256" key="4">
    <source>
        <dbReference type="ARBA" id="ARBA00022833"/>
    </source>
</evidence>
<evidence type="ECO:0000313" key="11">
    <source>
        <dbReference type="Proteomes" id="UP001652621"/>
    </source>
</evidence>
<feature type="zinc finger region" description="CR-type" evidence="5">
    <location>
        <begin position="123"/>
        <end position="204"/>
    </location>
</feature>
<dbReference type="PROSITE" id="PS51188">
    <property type="entry name" value="ZF_CR"/>
    <property type="match status" value="1"/>
</dbReference>
<dbReference type="InterPro" id="IPR036410">
    <property type="entry name" value="HSP_DnaJ_Cys-rich_dom_sf"/>
</dbReference>
<dbReference type="GO" id="GO:0051082">
    <property type="term" value="F:unfolded protein binding"/>
    <property type="evidence" value="ECO:0007669"/>
    <property type="project" value="InterPro"/>
</dbReference>
<dbReference type="GeneID" id="101899741"/>
<dbReference type="Gene3D" id="2.60.260.20">
    <property type="entry name" value="Urease metallochaperone UreE, N-terminal domain"/>
    <property type="match status" value="2"/>
</dbReference>
<evidence type="ECO:0000313" key="10">
    <source>
        <dbReference type="EnsemblMetazoa" id="MDOA011570-PA"/>
    </source>
</evidence>
<dbReference type="GO" id="GO:0030544">
    <property type="term" value="F:Hsp70 protein binding"/>
    <property type="evidence" value="ECO:0007669"/>
    <property type="project" value="InterPro"/>
</dbReference>
<dbReference type="InterPro" id="IPR002939">
    <property type="entry name" value="DnaJ_C"/>
</dbReference>
<dbReference type="CDD" id="cd06257">
    <property type="entry name" value="DnaJ"/>
    <property type="match status" value="1"/>
</dbReference>
<sequence length="401" mass="44930">MDNLDLYEILGVTKDSSDAEIKKNYRKLAKEFHPDKNPDAGDKFKEISFAYEVLSDPEKRKIYDRYGIKGLQEGADGFADGNAFFSQWFPFTAMGGHGREARGKAAQISIRLEVTLEEMYNGNVAKTVEYKRTSFCSQCNGEGGPKECQEMCSHCNGRGRTESYLFLGVTTGETICTACHGHGKIIPEAMRCTSCFGKGLVEENVKREIVIEKGAPNMLKIPFVSEGNQGVQGSRGDMVVVLIQAEHPVFERRQNDLLMRNVNINITQALCGFVHCFKHLDGRNICISTKPGEVLRHGELKVVPTEGMPLRNNPFDRGDLMVQFSIQFPENDFATPEQLAKLETLLPPREPFTMPPEAEEVQLVEFQPREDYEGRGAYGGMDDDDEYEGGPHFERVQCQTG</sequence>
<dbReference type="Gene3D" id="2.10.230.10">
    <property type="entry name" value="Heat shock protein DnaJ, cysteine-rich domain"/>
    <property type="match status" value="1"/>
</dbReference>
<dbReference type="RefSeq" id="XP_005182635.1">
    <property type="nucleotide sequence ID" value="XM_005182578.3"/>
</dbReference>
<dbReference type="GO" id="GO:0006457">
    <property type="term" value="P:protein folding"/>
    <property type="evidence" value="ECO:0007669"/>
    <property type="project" value="InterPro"/>
</dbReference>
<dbReference type="CTD" id="34707"/>
<evidence type="ECO:0000313" key="12">
    <source>
        <dbReference type="RefSeq" id="XP_005182635.1"/>
    </source>
</evidence>
<dbReference type="EMBL" id="KA647952">
    <property type="protein sequence ID" value="AFP62581.1"/>
    <property type="molecule type" value="mRNA"/>
</dbReference>
<dbReference type="Pfam" id="PF00684">
    <property type="entry name" value="DnaJ_CXXCXGXG"/>
    <property type="match status" value="1"/>
</dbReference>
<dbReference type="Proteomes" id="UP001652621">
    <property type="component" value="Unplaced"/>
</dbReference>
<dbReference type="FunFam" id="1.10.287.110:FF:000041">
    <property type="entry name" value="Chaperone protein DNAj, putative"/>
    <property type="match status" value="1"/>
</dbReference>
<dbReference type="SUPFAM" id="SSF46565">
    <property type="entry name" value="Chaperone J-domain"/>
    <property type="match status" value="1"/>
</dbReference>
<dbReference type="InterPro" id="IPR001623">
    <property type="entry name" value="DnaJ_domain"/>
</dbReference>
<dbReference type="GO" id="GO:0008270">
    <property type="term" value="F:zinc ion binding"/>
    <property type="evidence" value="ECO:0007669"/>
    <property type="project" value="UniProtKB-KW"/>
</dbReference>
<dbReference type="CDD" id="cd10747">
    <property type="entry name" value="DnaJ_C"/>
    <property type="match status" value="1"/>
</dbReference>
<keyword evidence="2" id="KW-0677">Repeat</keyword>
<protein>
    <submittedName>
        <fullName evidence="9 12">DnaJ</fullName>
    </submittedName>
</protein>
<dbReference type="EnsemblMetazoa" id="MDOA011570-RA">
    <property type="protein sequence ID" value="MDOA011570-PA"/>
    <property type="gene ID" value="MDOA011570"/>
</dbReference>
<dbReference type="AlphaFoldDB" id="T1PGM4"/>
<evidence type="ECO:0000256" key="5">
    <source>
        <dbReference type="PROSITE-ProRule" id="PRU00546"/>
    </source>
</evidence>
<dbReference type="InterPro" id="IPR008971">
    <property type="entry name" value="HSP40/DnaJ_pept-bd"/>
</dbReference>
<evidence type="ECO:0000313" key="9">
    <source>
        <dbReference type="EMBL" id="AFP62581.1"/>
    </source>
</evidence>
<dbReference type="PANTHER" id="PTHR43888">
    <property type="entry name" value="DNAJ-LIKE-2, ISOFORM A-RELATED"/>
    <property type="match status" value="1"/>
</dbReference>
<gene>
    <name evidence="12" type="primary">LOC101899741</name>
    <name evidence="10" type="synonym">101899741</name>
</gene>
<keyword evidence="11" id="KW-1185">Reference proteome</keyword>
<dbReference type="InterPro" id="IPR044713">
    <property type="entry name" value="DNJA1/2-like"/>
</dbReference>
<accession>T1PGM4</accession>
<dbReference type="FunFam" id="2.10.230.10:FF:000001">
    <property type="entry name" value="DnaJ subfamily A member 2"/>
    <property type="match status" value="1"/>
</dbReference>
<evidence type="ECO:0000256" key="6">
    <source>
        <dbReference type="SAM" id="MobiDB-lite"/>
    </source>
</evidence>
<dbReference type="InterPro" id="IPR001305">
    <property type="entry name" value="HSP_DnaJ_Cys-rich_dom"/>
</dbReference>
<proteinExistence type="evidence at transcript level"/>
<reference evidence="9" key="1">
    <citation type="submission" date="2012-08" db="EMBL/GenBank/DDBJ databases">
        <title>Transcriptome of adult Musca domestica launches a platform for comparative house fly gene expression and characterization of differential gene expression among resistant and susceptible house flies.</title>
        <authorList>
            <person name="Liu N."/>
            <person name="Zhang L."/>
            <person name="Li M."/>
            <person name="Reid W."/>
        </authorList>
    </citation>
    <scope>NUCLEOTIDE SEQUENCE</scope>
    <source>
        <strain evidence="9">ALHF</strain>
        <tissue evidence="9">Whole body</tissue>
    </source>
</reference>
<dbReference type="InterPro" id="IPR036869">
    <property type="entry name" value="J_dom_sf"/>
</dbReference>
<dbReference type="PROSITE" id="PS00636">
    <property type="entry name" value="DNAJ_1"/>
    <property type="match status" value="1"/>
</dbReference>